<keyword evidence="5 9" id="KW-0812">Transmembrane</keyword>
<dbReference type="Gene3D" id="1.10.1760.20">
    <property type="match status" value="1"/>
</dbReference>
<dbReference type="PANTHER" id="PTHR38438:SF1">
    <property type="entry name" value="RIBOFLAVIN TRANSPORTER RIBU"/>
    <property type="match status" value="1"/>
</dbReference>
<protein>
    <recommendedName>
        <fullName evidence="8">Riboflavin transporter</fullName>
    </recommendedName>
</protein>
<keyword evidence="6 9" id="KW-1133">Transmembrane helix</keyword>
<evidence type="ECO:0000256" key="8">
    <source>
        <dbReference type="PIRNR" id="PIRNR037778"/>
    </source>
</evidence>
<sequence length="192" mass="21015">MNTGKTEKMVTLSLLAGIAYLLMFIEIPILPVFGWLKLDFSDIPILIGTFLYGPVSGILVAFIRSTLNFITSGGNLGALIGNGAGFLATVCYLVPIYSMMKKKHSNKNLIQGIMYATVLMTIFMSVANYFVITPFYLNVLGMDFGMSIATMILYGIVPFNLIKGTAVGVAFFVVYKKVIPVLEKRIAKKVSN</sequence>
<dbReference type="PANTHER" id="PTHR38438">
    <property type="entry name" value="RIBOFLAVIN TRANSPORTER RIBU"/>
    <property type="match status" value="1"/>
</dbReference>
<dbReference type="GO" id="GO:0005886">
    <property type="term" value="C:plasma membrane"/>
    <property type="evidence" value="ECO:0007669"/>
    <property type="project" value="UniProtKB-SubCell"/>
</dbReference>
<dbReference type="AlphaFoldDB" id="A0A1J0A692"/>
<dbReference type="EMBL" id="CP017267">
    <property type="protein sequence ID" value="APB31459.1"/>
    <property type="molecule type" value="Genomic_DNA"/>
</dbReference>
<keyword evidence="4 8" id="KW-1003">Cell membrane</keyword>
<keyword evidence="7 8" id="KW-0472">Membrane</keyword>
<evidence type="ECO:0000313" key="10">
    <source>
        <dbReference type="EMBL" id="APB31459.1"/>
    </source>
</evidence>
<dbReference type="Pfam" id="PF12822">
    <property type="entry name" value="ECF_trnsprt"/>
    <property type="match status" value="1"/>
</dbReference>
<evidence type="ECO:0000256" key="6">
    <source>
        <dbReference type="ARBA" id="ARBA00022989"/>
    </source>
</evidence>
<evidence type="ECO:0000256" key="2">
    <source>
        <dbReference type="ARBA" id="ARBA00005540"/>
    </source>
</evidence>
<accession>A0A1J0A692</accession>
<dbReference type="KEGG" id="vte:BHY08_06220"/>
<feature type="transmembrane region" description="Helical" evidence="9">
    <location>
        <begin position="12"/>
        <end position="36"/>
    </location>
</feature>
<evidence type="ECO:0000256" key="5">
    <source>
        <dbReference type="ARBA" id="ARBA00022692"/>
    </source>
</evidence>
<dbReference type="STRING" id="519472.BHY08_06220"/>
<evidence type="ECO:0000256" key="1">
    <source>
        <dbReference type="ARBA" id="ARBA00004651"/>
    </source>
</evidence>
<comment type="function">
    <text evidence="8">Probably a riboflavin-binding protein that interacts with the energy-coupling factor (ECF) ABC-transporter complex.</text>
</comment>
<dbReference type="GO" id="GO:0032217">
    <property type="term" value="F:riboflavin transmembrane transporter activity"/>
    <property type="evidence" value="ECO:0007669"/>
    <property type="project" value="UniProtKB-UniRule"/>
</dbReference>
<proteinExistence type="inferred from homology"/>
<keyword evidence="3 8" id="KW-0813">Transport</keyword>
<dbReference type="OrthoDB" id="9809216at2"/>
<dbReference type="RefSeq" id="WP_071457053.1">
    <property type="nucleotide sequence ID" value="NZ_CP017267.1"/>
</dbReference>
<dbReference type="Proteomes" id="UP000191200">
    <property type="component" value="Chromosome"/>
</dbReference>
<dbReference type="InterPro" id="IPR024529">
    <property type="entry name" value="ECF_trnsprt_substrate-spec"/>
</dbReference>
<evidence type="ECO:0000256" key="3">
    <source>
        <dbReference type="ARBA" id="ARBA00022448"/>
    </source>
</evidence>
<comment type="similarity">
    <text evidence="2 8">Belongs to the prokaryotic riboflavin transporter (P-RFT) (TC 2.A.87) family.</text>
</comment>
<evidence type="ECO:0000256" key="7">
    <source>
        <dbReference type="ARBA" id="ARBA00023136"/>
    </source>
</evidence>
<name>A0A1J0A692_9ENTE</name>
<feature type="transmembrane region" description="Helical" evidence="9">
    <location>
        <begin position="43"/>
        <end position="64"/>
    </location>
</feature>
<reference evidence="10 11" key="1">
    <citation type="submission" date="2016-09" db="EMBL/GenBank/DDBJ databases">
        <title>Vagococcus teuberi sp. nov., isolated from the Malian artisanal sour milk fene.</title>
        <authorList>
            <person name="Wullschleger S."/>
            <person name="Seifert C."/>
            <person name="Baumgartner S."/>
            <person name="Lacroix C."/>
            <person name="Bonfoh B."/>
            <person name="Stevens M.J."/>
            <person name="Meile L."/>
        </authorList>
    </citation>
    <scope>NUCLEOTIDE SEQUENCE [LARGE SCALE GENOMIC DNA]</scope>
    <source>
        <strain evidence="10 11">DSM 21459</strain>
    </source>
</reference>
<evidence type="ECO:0000256" key="4">
    <source>
        <dbReference type="ARBA" id="ARBA00022475"/>
    </source>
</evidence>
<gene>
    <name evidence="10" type="ORF">BHY08_06220</name>
</gene>
<feature type="transmembrane region" description="Helical" evidence="9">
    <location>
        <begin position="109"/>
        <end position="132"/>
    </location>
</feature>
<comment type="subcellular location">
    <subcellularLocation>
        <location evidence="1">Cell membrane</location>
        <topology evidence="1">Multi-pass membrane protein</topology>
    </subcellularLocation>
</comment>
<evidence type="ECO:0000313" key="11">
    <source>
        <dbReference type="Proteomes" id="UP000191200"/>
    </source>
</evidence>
<evidence type="ECO:0000256" key="9">
    <source>
        <dbReference type="SAM" id="Phobius"/>
    </source>
</evidence>
<feature type="transmembrane region" description="Helical" evidence="9">
    <location>
        <begin position="76"/>
        <end position="97"/>
    </location>
</feature>
<organism evidence="10 11">
    <name type="scientific">Vagococcus teuberi</name>
    <dbReference type="NCBI Taxonomy" id="519472"/>
    <lineage>
        <taxon>Bacteria</taxon>
        <taxon>Bacillati</taxon>
        <taxon>Bacillota</taxon>
        <taxon>Bacilli</taxon>
        <taxon>Lactobacillales</taxon>
        <taxon>Enterococcaceae</taxon>
        <taxon>Vagococcus</taxon>
    </lineage>
</organism>
<dbReference type="InterPro" id="IPR025720">
    <property type="entry name" value="RibU"/>
</dbReference>
<dbReference type="PIRSF" id="PIRSF037778">
    <property type="entry name" value="UCP037778_transp_RibU"/>
    <property type="match status" value="1"/>
</dbReference>
<feature type="transmembrane region" description="Helical" evidence="9">
    <location>
        <begin position="152"/>
        <end position="175"/>
    </location>
</feature>
<keyword evidence="11" id="KW-1185">Reference proteome</keyword>